<organism evidence="1 2">
    <name type="scientific">Pleurodeles waltl</name>
    <name type="common">Iberian ribbed newt</name>
    <dbReference type="NCBI Taxonomy" id="8319"/>
    <lineage>
        <taxon>Eukaryota</taxon>
        <taxon>Metazoa</taxon>
        <taxon>Chordata</taxon>
        <taxon>Craniata</taxon>
        <taxon>Vertebrata</taxon>
        <taxon>Euteleostomi</taxon>
        <taxon>Amphibia</taxon>
        <taxon>Batrachia</taxon>
        <taxon>Caudata</taxon>
        <taxon>Salamandroidea</taxon>
        <taxon>Salamandridae</taxon>
        <taxon>Pleurodelinae</taxon>
        <taxon>Pleurodeles</taxon>
    </lineage>
</organism>
<dbReference type="Gene3D" id="3.60.10.10">
    <property type="entry name" value="Endonuclease/exonuclease/phosphatase"/>
    <property type="match status" value="1"/>
</dbReference>
<keyword evidence="2" id="KW-1185">Reference proteome</keyword>
<protein>
    <recommendedName>
        <fullName evidence="3">Endonuclease/exonuclease/phosphatase domain-containing protein</fullName>
    </recommendedName>
</protein>
<dbReference type="SUPFAM" id="SSF56219">
    <property type="entry name" value="DNase I-like"/>
    <property type="match status" value="1"/>
</dbReference>
<dbReference type="AlphaFoldDB" id="A0AAV7VEG7"/>
<evidence type="ECO:0000313" key="1">
    <source>
        <dbReference type="EMBL" id="KAJ1198444.1"/>
    </source>
</evidence>
<gene>
    <name evidence="1" type="ORF">NDU88_002285</name>
</gene>
<proteinExistence type="predicted"/>
<dbReference type="Proteomes" id="UP001066276">
    <property type="component" value="Chromosome 2_1"/>
</dbReference>
<name>A0AAV7VEG7_PLEWA</name>
<reference evidence="1" key="1">
    <citation type="journal article" date="2022" name="bioRxiv">
        <title>Sequencing and chromosome-scale assembly of the giantPleurodeles waltlgenome.</title>
        <authorList>
            <person name="Brown T."/>
            <person name="Elewa A."/>
            <person name="Iarovenko S."/>
            <person name="Subramanian E."/>
            <person name="Araus A.J."/>
            <person name="Petzold A."/>
            <person name="Susuki M."/>
            <person name="Suzuki K.-i.T."/>
            <person name="Hayashi T."/>
            <person name="Toyoda A."/>
            <person name="Oliveira C."/>
            <person name="Osipova E."/>
            <person name="Leigh N.D."/>
            <person name="Simon A."/>
            <person name="Yun M.H."/>
        </authorList>
    </citation>
    <scope>NUCLEOTIDE SEQUENCE</scope>
    <source>
        <strain evidence="1">20211129_DDA</strain>
        <tissue evidence="1">Liver</tissue>
    </source>
</reference>
<accession>A0AAV7VEG7</accession>
<evidence type="ECO:0008006" key="3">
    <source>
        <dbReference type="Google" id="ProtNLM"/>
    </source>
</evidence>
<comment type="caution">
    <text evidence="1">The sequence shown here is derived from an EMBL/GenBank/DDBJ whole genome shotgun (WGS) entry which is preliminary data.</text>
</comment>
<evidence type="ECO:0000313" key="2">
    <source>
        <dbReference type="Proteomes" id="UP001066276"/>
    </source>
</evidence>
<sequence length="109" mass="11896">MRGSCEDRGVAILLHRTFPMTNIQIWRDRQGRYVAITGKIEGVTINMVSVYAPPSLIHRTLQDLTKLLSYLPPGLTMLGGDFNATPDLTLDVAGPLSIYRHTSAAGITG</sequence>
<dbReference type="EMBL" id="JANPWB010000003">
    <property type="protein sequence ID" value="KAJ1198444.1"/>
    <property type="molecule type" value="Genomic_DNA"/>
</dbReference>
<dbReference type="InterPro" id="IPR036691">
    <property type="entry name" value="Endo/exonu/phosph_ase_sf"/>
</dbReference>